<comment type="caution">
    <text evidence="1">The sequence shown here is derived from an EMBL/GenBank/DDBJ whole genome shotgun (WGS) entry which is preliminary data.</text>
</comment>
<dbReference type="AlphaFoldDB" id="A0ABD7SS78"/>
<reference evidence="1 2" key="1">
    <citation type="submission" date="2019-06" db="EMBL/GenBank/DDBJ databases">
        <title>Vibrio cholerae phylogeny based on whole-genome sequencing reveals genetic diversity and population strucutre.</title>
        <authorList>
            <person name="Zhiqiu Y."/>
            <person name="Bin L."/>
            <person name="Lingyan J."/>
        </authorList>
    </citation>
    <scope>NUCLEOTIDE SEQUENCE [LARGE SCALE GENOMIC DNA]</scope>
    <source>
        <strain evidence="1 2">N2814</strain>
    </source>
</reference>
<organism evidence="1 2">
    <name type="scientific">Vibrio cholerae</name>
    <dbReference type="NCBI Taxonomy" id="666"/>
    <lineage>
        <taxon>Bacteria</taxon>
        <taxon>Pseudomonadati</taxon>
        <taxon>Pseudomonadota</taxon>
        <taxon>Gammaproteobacteria</taxon>
        <taxon>Vibrionales</taxon>
        <taxon>Vibrionaceae</taxon>
        <taxon>Vibrio</taxon>
    </lineage>
</organism>
<accession>A0ABD7SS78</accession>
<proteinExistence type="predicted"/>
<sequence>MLMGMNSLAAYLQLQVVWVYDLPLQVKMRFKMALRYLTDTQQETTCCLNHFQKFFDNPTLNRRATCLGQRIAPKKEADLCDQPLSINCLVTLS</sequence>
<evidence type="ECO:0000313" key="2">
    <source>
        <dbReference type="Proteomes" id="UP000323819"/>
    </source>
</evidence>
<gene>
    <name evidence="1" type="ORF">FXF03_03390</name>
</gene>
<evidence type="ECO:0000313" key="1">
    <source>
        <dbReference type="EMBL" id="TXX66934.1"/>
    </source>
</evidence>
<dbReference type="EMBL" id="VSIJ01000011">
    <property type="protein sequence ID" value="TXX66934.1"/>
    <property type="molecule type" value="Genomic_DNA"/>
</dbReference>
<protein>
    <submittedName>
        <fullName evidence="1">Uncharacterized protein</fullName>
    </submittedName>
</protein>
<dbReference type="Proteomes" id="UP000323819">
    <property type="component" value="Unassembled WGS sequence"/>
</dbReference>
<name>A0ABD7SS78_VIBCL</name>